<dbReference type="PROSITE" id="PS00785">
    <property type="entry name" value="5_NUCLEOTIDASE_1"/>
    <property type="match status" value="1"/>
</dbReference>
<proteinExistence type="inferred from homology"/>
<keyword evidence="6" id="KW-1185">Reference proteome</keyword>
<dbReference type="InterPro" id="IPR036907">
    <property type="entry name" value="5'-Nucleotdase_C_sf"/>
</dbReference>
<name>A0A1U7M0Z8_9FIRM</name>
<dbReference type="GO" id="GO:0009166">
    <property type="term" value="P:nucleotide catabolic process"/>
    <property type="evidence" value="ECO:0007669"/>
    <property type="project" value="InterPro"/>
</dbReference>
<dbReference type="Proteomes" id="UP000187166">
    <property type="component" value="Unassembled WGS sequence"/>
</dbReference>
<dbReference type="InterPro" id="IPR029052">
    <property type="entry name" value="Metallo-depent_PP-like"/>
</dbReference>
<dbReference type="Pfam" id="PF02872">
    <property type="entry name" value="5_nucleotid_C"/>
    <property type="match status" value="1"/>
</dbReference>
<gene>
    <name evidence="5" type="ORF">BIV18_07305</name>
</gene>
<dbReference type="PANTHER" id="PTHR11575">
    <property type="entry name" value="5'-NUCLEOTIDASE-RELATED"/>
    <property type="match status" value="1"/>
</dbReference>
<evidence type="ECO:0000256" key="1">
    <source>
        <dbReference type="ARBA" id="ARBA00022729"/>
    </source>
</evidence>
<keyword evidence="1" id="KW-0732">Signal</keyword>
<dbReference type="InterPro" id="IPR008334">
    <property type="entry name" value="5'-Nucleotdase_C"/>
</dbReference>
<keyword evidence="2" id="KW-0547">Nucleotide-binding</keyword>
<organism evidence="5 6">
    <name type="scientific">Peptoniphilus porci</name>
    <dbReference type="NCBI Taxonomy" id="2652280"/>
    <lineage>
        <taxon>Bacteria</taxon>
        <taxon>Bacillati</taxon>
        <taxon>Bacillota</taxon>
        <taxon>Tissierellia</taxon>
        <taxon>Tissierellales</taxon>
        <taxon>Peptoniphilaceae</taxon>
        <taxon>Peptoniphilus</taxon>
    </lineage>
</organism>
<dbReference type="InterPro" id="IPR006146">
    <property type="entry name" value="5'-Nucleotdase_CS"/>
</dbReference>
<dbReference type="GO" id="GO:0030288">
    <property type="term" value="C:outer membrane-bounded periplasmic space"/>
    <property type="evidence" value="ECO:0007669"/>
    <property type="project" value="TreeGrafter"/>
</dbReference>
<comment type="caution">
    <text evidence="5">The sequence shown here is derived from an EMBL/GenBank/DDBJ whole genome shotgun (WGS) entry which is preliminary data.</text>
</comment>
<dbReference type="Gene3D" id="3.90.780.10">
    <property type="entry name" value="5'-Nucleotidase, C-terminal domain"/>
    <property type="match status" value="1"/>
</dbReference>
<reference evidence="5 6" key="1">
    <citation type="journal article" date="2016" name="Appl. Environ. Microbiol.">
        <title>Function and Phylogeny of Bacterial Butyryl Coenzyme A:Acetate Transferases and Their Diversity in the Proximal Colon of Swine.</title>
        <authorList>
            <person name="Trachsel J."/>
            <person name="Bayles D.O."/>
            <person name="Looft T."/>
            <person name="Levine U.Y."/>
            <person name="Allen H.K."/>
        </authorList>
    </citation>
    <scope>NUCLEOTIDE SEQUENCE [LARGE SCALE GENOMIC DNA]</scope>
    <source>
        <strain evidence="5 6">35-6-1</strain>
    </source>
</reference>
<dbReference type="SUPFAM" id="SSF55816">
    <property type="entry name" value="5'-nucleotidase (syn. UDP-sugar hydrolase), C-terminal domain"/>
    <property type="match status" value="1"/>
</dbReference>
<dbReference type="PRINTS" id="PR01607">
    <property type="entry name" value="APYRASEFAMLY"/>
</dbReference>
<feature type="domain" description="Calcineurin-like phosphoesterase" evidence="3">
    <location>
        <begin position="3"/>
        <end position="223"/>
    </location>
</feature>
<evidence type="ECO:0000313" key="6">
    <source>
        <dbReference type="Proteomes" id="UP000187166"/>
    </source>
</evidence>
<dbReference type="STRING" id="1465756.BIV18_07305"/>
<dbReference type="GO" id="GO:0000166">
    <property type="term" value="F:nucleotide binding"/>
    <property type="evidence" value="ECO:0007669"/>
    <property type="project" value="UniProtKB-KW"/>
</dbReference>
<sequence length="479" mass="55381">MKIKIVHTSDLHGYFFPTDYLDRERKAIGYLSLLNNIKKDEFTILTDGGDTLQGSSFAYYVKEFMNSEILADMMQNVDYYTLGNHDFNYGYDYLKNYTKNMRGKLLCANVIDKSGEINLANYAIKEIKGFKIGIVGIVTDWVNLWERKENLENFEIKDSFETAKETLNKLKEEKTDFNILIYHGGYEIDLKTGEKLSDTNENVGGKIAKKLDYDLILAGHQHMELSGKIENTFAIETPANGTKAAVIEIDTEDKKISASFIKPKLEENYLIKKYESIEEKVQDYLDMPIAKLSRDYLPEDKIKMATEGSALADLINKIQREYTSSDISITSFANVVSGLKKNLTTRDVLNTYRFPNTAIVLEIDGKTLRKALEQNYTYIEYDGEYKIAKIFLEPKEEHYNFDFFYGISFELNLKKESGNKIGKIYFKKREIEDEDKFSIVMNNYRATGAGGFDMYKKLKVLKNYDKEISEILLNYFRNL</sequence>
<evidence type="ECO:0000256" key="2">
    <source>
        <dbReference type="RuleBase" id="RU362119"/>
    </source>
</evidence>
<evidence type="ECO:0000259" key="4">
    <source>
        <dbReference type="Pfam" id="PF02872"/>
    </source>
</evidence>
<evidence type="ECO:0000259" key="3">
    <source>
        <dbReference type="Pfam" id="PF00149"/>
    </source>
</evidence>
<dbReference type="GO" id="GO:0046872">
    <property type="term" value="F:metal ion binding"/>
    <property type="evidence" value="ECO:0007669"/>
    <property type="project" value="InterPro"/>
</dbReference>
<dbReference type="Pfam" id="PF00149">
    <property type="entry name" value="Metallophos"/>
    <property type="match status" value="1"/>
</dbReference>
<protein>
    <submittedName>
        <fullName evidence="5">Bifunctional metallophosphatase/5'-nucleotidase</fullName>
    </submittedName>
</protein>
<dbReference type="EMBL" id="MJIH01000001">
    <property type="protein sequence ID" value="OLR65329.1"/>
    <property type="molecule type" value="Genomic_DNA"/>
</dbReference>
<comment type="similarity">
    <text evidence="2">Belongs to the 5'-nucleotidase family.</text>
</comment>
<keyword evidence="2" id="KW-0378">Hydrolase</keyword>
<dbReference type="AlphaFoldDB" id="A0A1U7M0Z8"/>
<evidence type="ECO:0000313" key="5">
    <source>
        <dbReference type="EMBL" id="OLR65329.1"/>
    </source>
</evidence>
<accession>A0A1U7M0Z8</accession>
<dbReference type="PANTHER" id="PTHR11575:SF6">
    <property type="entry name" value="2',3'-CYCLIC-NUCLEOTIDE 2'-PHOSPHODIESTERASE_3'-NUCLEOTIDASE"/>
    <property type="match status" value="1"/>
</dbReference>
<dbReference type="InterPro" id="IPR006179">
    <property type="entry name" value="5_nucleotidase/apyrase"/>
</dbReference>
<dbReference type="GO" id="GO:0016788">
    <property type="term" value="F:hydrolase activity, acting on ester bonds"/>
    <property type="evidence" value="ECO:0007669"/>
    <property type="project" value="InterPro"/>
</dbReference>
<dbReference type="SUPFAM" id="SSF56300">
    <property type="entry name" value="Metallo-dependent phosphatases"/>
    <property type="match status" value="1"/>
</dbReference>
<feature type="domain" description="5'-Nucleotidase C-terminal" evidence="4">
    <location>
        <begin position="306"/>
        <end position="456"/>
    </location>
</feature>
<dbReference type="InterPro" id="IPR004843">
    <property type="entry name" value="Calcineurin-like_PHP"/>
</dbReference>
<dbReference type="Gene3D" id="3.60.21.10">
    <property type="match status" value="1"/>
</dbReference>